<gene>
    <name evidence="2" type="ORF">JIN84_20630</name>
</gene>
<dbReference type="RefSeq" id="WP_200352996.1">
    <property type="nucleotide sequence ID" value="NZ_BAABHZ010000002.1"/>
</dbReference>
<feature type="compositionally biased region" description="Basic and acidic residues" evidence="1">
    <location>
        <begin position="40"/>
        <end position="57"/>
    </location>
</feature>
<organism evidence="2 3">
    <name type="scientific">Luteolibacter yonseiensis</name>
    <dbReference type="NCBI Taxonomy" id="1144680"/>
    <lineage>
        <taxon>Bacteria</taxon>
        <taxon>Pseudomonadati</taxon>
        <taxon>Verrucomicrobiota</taxon>
        <taxon>Verrucomicrobiia</taxon>
        <taxon>Verrucomicrobiales</taxon>
        <taxon>Verrucomicrobiaceae</taxon>
        <taxon>Luteolibacter</taxon>
    </lineage>
</organism>
<proteinExistence type="predicted"/>
<dbReference type="AlphaFoldDB" id="A0A934R8C4"/>
<name>A0A934R8C4_9BACT</name>
<dbReference type="EMBL" id="JAENIK010000013">
    <property type="protein sequence ID" value="MBK1818041.1"/>
    <property type="molecule type" value="Genomic_DNA"/>
</dbReference>
<sequence>MSSRMWIILFTAAGSFVAGWLGYRQAHPPLPPPPAITKAARQDARRTRPADTKSEPLEELRLLRERPFNLKTSGEAWTVISRFSIRQIREALAEISAGDRTDAAMDQEAMLYFCWAQIDPLEALEAAGGKDEKQTLHSAFTGWMKKDPDAAYQWAMKSSRIDKKLASLEMATLLYSLPPAEALEKAEACDPQVKTLLLGRIGNAMAETEEERAEFLTMLANSGVAPGESAYALKAFVRSWADSDPAAALDGLDDLQLDGGVREQTRRQLLNNWIEKDPAAVIAWMTSGENPQPVKEQVAIYQKWAERAPEDASMAFENLSQLSPGFRDTVMKNLLASYHQGGWIPFGRNSRSDAMLFSRLKTHYDLWTTHDPGQASAWLASVDPALQERLKSPDNDEKN</sequence>
<reference evidence="2" key="1">
    <citation type="submission" date="2021-01" db="EMBL/GenBank/DDBJ databases">
        <title>Modified the classification status of verrucomicrobia.</title>
        <authorList>
            <person name="Feng X."/>
        </authorList>
    </citation>
    <scope>NUCLEOTIDE SEQUENCE</scope>
    <source>
        <strain evidence="2">JCM 18052</strain>
    </source>
</reference>
<evidence type="ECO:0000256" key="1">
    <source>
        <dbReference type="SAM" id="MobiDB-lite"/>
    </source>
</evidence>
<feature type="region of interest" description="Disordered" evidence="1">
    <location>
        <begin position="31"/>
        <end position="57"/>
    </location>
</feature>
<evidence type="ECO:0000313" key="3">
    <source>
        <dbReference type="Proteomes" id="UP000600139"/>
    </source>
</evidence>
<comment type="caution">
    <text evidence="2">The sequence shown here is derived from an EMBL/GenBank/DDBJ whole genome shotgun (WGS) entry which is preliminary data.</text>
</comment>
<evidence type="ECO:0000313" key="2">
    <source>
        <dbReference type="EMBL" id="MBK1818041.1"/>
    </source>
</evidence>
<protein>
    <submittedName>
        <fullName evidence="2">Uncharacterized protein</fullName>
    </submittedName>
</protein>
<keyword evidence="3" id="KW-1185">Reference proteome</keyword>
<dbReference type="Proteomes" id="UP000600139">
    <property type="component" value="Unassembled WGS sequence"/>
</dbReference>
<accession>A0A934R8C4</accession>